<proteinExistence type="predicted"/>
<protein>
    <recommendedName>
        <fullName evidence="1">glycerophosphodiester phosphodiesterase</fullName>
        <ecNumber evidence="1">3.1.4.46</ecNumber>
    </recommendedName>
</protein>
<keyword evidence="4" id="KW-0378">Hydrolase</keyword>
<evidence type="ECO:0000259" key="8">
    <source>
        <dbReference type="PROSITE" id="PS51704"/>
    </source>
</evidence>
<dbReference type="AlphaFoldDB" id="A0AAE1K6L0"/>
<dbReference type="CDD" id="cd08604">
    <property type="entry name" value="GDPD_SHV3_repeat_2"/>
    <property type="match status" value="1"/>
</dbReference>
<dbReference type="SUPFAM" id="SSF51695">
    <property type="entry name" value="PLC-like phosphodiesterases"/>
    <property type="match status" value="2"/>
</dbReference>
<dbReference type="InterPro" id="IPR017946">
    <property type="entry name" value="PLC-like_Pdiesterase_TIM-brl"/>
</dbReference>
<dbReference type="PANTHER" id="PTHR43620:SF44">
    <property type="entry name" value="GLYCEROPHOSPHODIESTER PHOSPHODIESTERASE GDPDL6-RELATED"/>
    <property type="match status" value="1"/>
</dbReference>
<sequence>MGIEYIWQDMNKMIRGLIFISLLFHCAVAKHHGSPQTAASAVPARKWPTLSGNQPLVIGRGGLSGLFPEGSELAIQMGQSFSVPNVGFLCNLQMSKDGGGVCISDIKLDNATNIAAFDPDGQKTINFYGKQLTGWFTVSYTADVLYQKLTLSQSIFSRPDQYDGIFSIASPDSVQGYNIAIFWLNVQYEAFYAQLGIKVVDYVLDTLSAMKVDFLSSAEIGFLKTINGLVKKTTTKVIFQFLAATDIEPTTKQTYGTIVKDLAAIKSYASGIMVPKDYIWPVKPDKYLGPPSTLVADAHKLGLEVYVYGFSNDIISNYNYSYDPSMEYLQFISNTDSVDGFITDFPSTASEAVACLSNNNKRNKGPSLVISHNGAAGIYPGSTDLAYQQAIDDGADIVDCSVQMTKDGVAFCMGSADLMASTTAMTKFLPLTSSVPEIQSQKGIFSFDLTWTEIQTLRPQMVSPFADNTGNFLRNPAYKNSGNFVTLAEFLEFAKAKAPVGILIDIQNAAYLASNKGLDIVGSVSNALSNATLDKNSTKQVLIQSPDTAVLAKFKDNPSYKKVYLIEDVIGDVPKQTVDEIKKYADTVNLPKTSIIRVSNFFTTDMTNVVREMKAANLTVFAHLMKNEYSTLPFDYVADPLLEIGTFFQVVKVDGIVTDFPGSANRFLRSACSDSVPSSPGGFTFVQVNPGDLLNSLDPSVKPPAGSPRPALEVSEVVEPPLPAAISPPKADAPMAAAPAAPSSHSATWTNAASLGVTLAASMLVFAAL</sequence>
<dbReference type="InterPro" id="IPR030395">
    <property type="entry name" value="GP_PDE_dom"/>
</dbReference>
<dbReference type="EMBL" id="JAWXYG010000008">
    <property type="protein sequence ID" value="KAK4265355.1"/>
    <property type="molecule type" value="Genomic_DNA"/>
</dbReference>
<comment type="catalytic activity">
    <reaction evidence="6">
        <text>a sn-glycero-3-phosphodiester + H2O = an alcohol + sn-glycerol 3-phosphate + H(+)</text>
        <dbReference type="Rhea" id="RHEA:12969"/>
        <dbReference type="ChEBI" id="CHEBI:15377"/>
        <dbReference type="ChEBI" id="CHEBI:15378"/>
        <dbReference type="ChEBI" id="CHEBI:30879"/>
        <dbReference type="ChEBI" id="CHEBI:57597"/>
        <dbReference type="ChEBI" id="CHEBI:83408"/>
        <dbReference type="EC" id="3.1.4.46"/>
    </reaction>
</comment>
<feature type="chain" id="PRO_5042113959" description="glycerophosphodiester phosphodiesterase" evidence="7">
    <location>
        <begin position="30"/>
        <end position="769"/>
    </location>
</feature>
<dbReference type="GO" id="GO:0008889">
    <property type="term" value="F:glycerophosphodiester phosphodiesterase activity"/>
    <property type="evidence" value="ECO:0007669"/>
    <property type="project" value="UniProtKB-EC"/>
</dbReference>
<dbReference type="GO" id="GO:0006071">
    <property type="term" value="P:glycerol metabolic process"/>
    <property type="evidence" value="ECO:0007669"/>
    <property type="project" value="UniProtKB-KW"/>
</dbReference>
<evidence type="ECO:0000313" key="10">
    <source>
        <dbReference type="Proteomes" id="UP001293593"/>
    </source>
</evidence>
<feature type="domain" description="GP-PDE" evidence="8">
    <location>
        <begin position="367"/>
        <end position="668"/>
    </location>
</feature>
<dbReference type="GO" id="GO:0006629">
    <property type="term" value="P:lipid metabolic process"/>
    <property type="evidence" value="ECO:0007669"/>
    <property type="project" value="InterPro"/>
</dbReference>
<evidence type="ECO:0000256" key="3">
    <source>
        <dbReference type="ARBA" id="ARBA00022798"/>
    </source>
</evidence>
<dbReference type="PANTHER" id="PTHR43620">
    <property type="entry name" value="GLYCEROPHOSPHORYL DIESTER PHOSPHODIESTERASE"/>
    <property type="match status" value="1"/>
</dbReference>
<comment type="caution">
    <text evidence="9">The sequence shown here is derived from an EMBL/GenBank/DDBJ whole genome shotgun (WGS) entry which is preliminary data.</text>
</comment>
<accession>A0AAE1K6L0</accession>
<reference evidence="9" key="1">
    <citation type="submission" date="2023-10" db="EMBL/GenBank/DDBJ databases">
        <title>Chromosome-level genome of the transformable northern wattle, Acacia crassicarpa.</title>
        <authorList>
            <person name="Massaro I."/>
            <person name="Sinha N.R."/>
            <person name="Poethig S."/>
            <person name="Leichty A.R."/>
        </authorList>
    </citation>
    <scope>NUCLEOTIDE SEQUENCE</scope>
    <source>
        <strain evidence="9">Acra3RX</strain>
        <tissue evidence="9">Leaf</tissue>
    </source>
</reference>
<name>A0AAE1K6L0_9FABA</name>
<dbReference type="Gene3D" id="3.20.20.190">
    <property type="entry name" value="Phosphatidylinositol (PI) phosphodiesterase"/>
    <property type="match status" value="2"/>
</dbReference>
<dbReference type="PROSITE" id="PS51704">
    <property type="entry name" value="GP_PDE"/>
    <property type="match status" value="2"/>
</dbReference>
<keyword evidence="2 7" id="KW-0732">Signal</keyword>
<evidence type="ECO:0000256" key="2">
    <source>
        <dbReference type="ARBA" id="ARBA00022729"/>
    </source>
</evidence>
<evidence type="ECO:0000256" key="4">
    <source>
        <dbReference type="ARBA" id="ARBA00022801"/>
    </source>
</evidence>
<dbReference type="EC" id="3.1.4.46" evidence="1"/>
<evidence type="ECO:0000256" key="7">
    <source>
        <dbReference type="SAM" id="SignalP"/>
    </source>
</evidence>
<keyword evidence="5" id="KW-0325">Glycoprotein</keyword>
<evidence type="ECO:0000256" key="6">
    <source>
        <dbReference type="ARBA" id="ARBA00047512"/>
    </source>
</evidence>
<gene>
    <name evidence="9" type="ORF">QN277_026417</name>
</gene>
<evidence type="ECO:0000256" key="1">
    <source>
        <dbReference type="ARBA" id="ARBA00012247"/>
    </source>
</evidence>
<keyword evidence="10" id="KW-1185">Reference proteome</keyword>
<evidence type="ECO:0000313" key="9">
    <source>
        <dbReference type="EMBL" id="KAK4265355.1"/>
    </source>
</evidence>
<dbReference type="FunFam" id="3.20.20.190:FF:000011">
    <property type="entry name" value="Glycerophosphodiester phosphodiesterase GDPDL3"/>
    <property type="match status" value="1"/>
</dbReference>
<feature type="domain" description="GP-PDE" evidence="8">
    <location>
        <begin position="55"/>
        <end position="353"/>
    </location>
</feature>
<feature type="signal peptide" evidence="7">
    <location>
        <begin position="1"/>
        <end position="29"/>
    </location>
</feature>
<dbReference type="Pfam" id="PF03009">
    <property type="entry name" value="GDPD"/>
    <property type="match status" value="1"/>
</dbReference>
<evidence type="ECO:0000256" key="5">
    <source>
        <dbReference type="ARBA" id="ARBA00023180"/>
    </source>
</evidence>
<dbReference type="Proteomes" id="UP001293593">
    <property type="component" value="Unassembled WGS sequence"/>
</dbReference>
<organism evidence="9 10">
    <name type="scientific">Acacia crassicarpa</name>
    <name type="common">northern wattle</name>
    <dbReference type="NCBI Taxonomy" id="499986"/>
    <lineage>
        <taxon>Eukaryota</taxon>
        <taxon>Viridiplantae</taxon>
        <taxon>Streptophyta</taxon>
        <taxon>Embryophyta</taxon>
        <taxon>Tracheophyta</taxon>
        <taxon>Spermatophyta</taxon>
        <taxon>Magnoliopsida</taxon>
        <taxon>eudicotyledons</taxon>
        <taxon>Gunneridae</taxon>
        <taxon>Pentapetalae</taxon>
        <taxon>rosids</taxon>
        <taxon>fabids</taxon>
        <taxon>Fabales</taxon>
        <taxon>Fabaceae</taxon>
        <taxon>Caesalpinioideae</taxon>
        <taxon>mimosoid clade</taxon>
        <taxon>Acacieae</taxon>
        <taxon>Acacia</taxon>
    </lineage>
</organism>
<keyword evidence="3" id="KW-0319">Glycerol metabolism</keyword>